<evidence type="ECO:0000256" key="2">
    <source>
        <dbReference type="ARBA" id="ARBA00005675"/>
    </source>
</evidence>
<gene>
    <name evidence="11" type="ORF">G9Q97_24570</name>
</gene>
<protein>
    <submittedName>
        <fullName evidence="11">Cation-transporting P-type ATPase</fullName>
    </submittedName>
</protein>
<evidence type="ECO:0000256" key="8">
    <source>
        <dbReference type="ARBA" id="ARBA00023136"/>
    </source>
</evidence>
<evidence type="ECO:0000256" key="6">
    <source>
        <dbReference type="ARBA" id="ARBA00022967"/>
    </source>
</evidence>
<feature type="transmembrane region" description="Helical" evidence="9">
    <location>
        <begin position="872"/>
        <end position="889"/>
    </location>
</feature>
<dbReference type="InterPro" id="IPR044492">
    <property type="entry name" value="P_typ_ATPase_HD_dom"/>
</dbReference>
<dbReference type="SFLD" id="SFLDS00003">
    <property type="entry name" value="Haloacid_Dehalogenase"/>
    <property type="match status" value="1"/>
</dbReference>
<dbReference type="SUPFAM" id="SSF81660">
    <property type="entry name" value="Metal cation-transporting ATPase, ATP-binding domain N"/>
    <property type="match status" value="1"/>
</dbReference>
<dbReference type="Gene3D" id="3.40.50.1000">
    <property type="entry name" value="HAD superfamily/HAD-like"/>
    <property type="match status" value="1"/>
</dbReference>
<reference evidence="11 12" key="1">
    <citation type="submission" date="2020-03" db="EMBL/GenBank/DDBJ databases">
        <title>Cyclobacterium plantarum sp. nov., a marine bacterium isolated from a coastal-marine wetland.</title>
        <authorList>
            <person name="Sanchez-Porro C."/>
            <person name="Ventosa A."/>
            <person name="Amoozegar M."/>
        </authorList>
    </citation>
    <scope>NUCLEOTIDE SEQUENCE [LARGE SCALE GENOMIC DNA]</scope>
    <source>
        <strain evidence="11 12">GBPx2</strain>
    </source>
</reference>
<evidence type="ECO:0000256" key="3">
    <source>
        <dbReference type="ARBA" id="ARBA00022692"/>
    </source>
</evidence>
<dbReference type="InterPro" id="IPR059000">
    <property type="entry name" value="ATPase_P-type_domA"/>
</dbReference>
<dbReference type="Gene3D" id="1.20.1110.10">
    <property type="entry name" value="Calcium-transporting ATPase, transmembrane domain"/>
    <property type="match status" value="1"/>
</dbReference>
<dbReference type="InterPro" id="IPR008250">
    <property type="entry name" value="ATPase_P-typ_transduc_dom_A_sf"/>
</dbReference>
<dbReference type="PRINTS" id="PR00119">
    <property type="entry name" value="CATATPASE"/>
</dbReference>
<dbReference type="EMBL" id="JAANYN010000023">
    <property type="protein sequence ID" value="NHE59989.1"/>
    <property type="molecule type" value="Genomic_DNA"/>
</dbReference>
<dbReference type="InterPro" id="IPR004014">
    <property type="entry name" value="ATPase_P-typ_cation-transptr_N"/>
</dbReference>
<evidence type="ECO:0000313" key="11">
    <source>
        <dbReference type="EMBL" id="NHE59989.1"/>
    </source>
</evidence>
<keyword evidence="4" id="KW-0547">Nucleotide-binding</keyword>
<comment type="subcellular location">
    <subcellularLocation>
        <location evidence="1">Membrane</location>
        <topology evidence="1">Multi-pass membrane protein</topology>
    </subcellularLocation>
</comment>
<feature type="transmembrane region" description="Helical" evidence="9">
    <location>
        <begin position="697"/>
        <end position="718"/>
    </location>
</feature>
<dbReference type="PANTHER" id="PTHR43294:SF20">
    <property type="entry name" value="P-TYPE ATPASE"/>
    <property type="match status" value="1"/>
</dbReference>
<dbReference type="PRINTS" id="PR00120">
    <property type="entry name" value="HATPASE"/>
</dbReference>
<dbReference type="CDD" id="cd02080">
    <property type="entry name" value="P-type_ATPase_cation"/>
    <property type="match status" value="1"/>
</dbReference>
<dbReference type="PROSITE" id="PS00154">
    <property type="entry name" value="ATPASE_E1_E2"/>
    <property type="match status" value="1"/>
</dbReference>
<keyword evidence="3 9" id="KW-0812">Transmembrane</keyword>
<dbReference type="SFLD" id="SFLDG00002">
    <property type="entry name" value="C1.7:_P-type_atpase_like"/>
    <property type="match status" value="1"/>
</dbReference>
<keyword evidence="12" id="KW-1185">Reference proteome</keyword>
<feature type="transmembrane region" description="Helical" evidence="9">
    <location>
        <begin position="838"/>
        <end position="860"/>
    </location>
</feature>
<dbReference type="Pfam" id="PF00689">
    <property type="entry name" value="Cation_ATPase_C"/>
    <property type="match status" value="1"/>
</dbReference>
<dbReference type="InterPro" id="IPR036412">
    <property type="entry name" value="HAD-like_sf"/>
</dbReference>
<proteinExistence type="inferred from homology"/>
<feature type="transmembrane region" description="Helical" evidence="9">
    <location>
        <begin position="274"/>
        <end position="303"/>
    </location>
</feature>
<dbReference type="InterPro" id="IPR023214">
    <property type="entry name" value="HAD_sf"/>
</dbReference>
<dbReference type="Proteomes" id="UP000649799">
    <property type="component" value="Unassembled WGS sequence"/>
</dbReference>
<dbReference type="Pfam" id="PF13246">
    <property type="entry name" value="Cation_ATPase"/>
    <property type="match status" value="1"/>
</dbReference>
<dbReference type="RefSeq" id="WP_166151908.1">
    <property type="nucleotide sequence ID" value="NZ_JAANYN010000023.1"/>
</dbReference>
<evidence type="ECO:0000256" key="9">
    <source>
        <dbReference type="SAM" id="Phobius"/>
    </source>
</evidence>
<sequence>MEHEQQHWHTHSYKQVAEALQTNTDQGLSPDEVQARLQQYGENRITTKKSQSSIVRFLLQFHQPLIYILLGATALTLLLEEYTDAAVIFAVVLINSIIGYVQETKALKAIDALSKSMNTRATVIRDGRQSEINSLGLVPGDVVLLQPGDKIPADLRLFAVKNLQVDESALTGESVATEKSPETTAGDTLLGDRLNMGFATTVVTYGTGKGLVVATGDRTEVGKINQSIASAEELDTPLTLKIKKFSHTLLWVILSLSLLILALAYLRGESLADAFMVAVALMVGAIPEGLPAAVTIMLAIGVAQMAKRRAIIRKLVAVETLGSANVICSDKTGTLTENQMTVQKILAGGESFELTGIGYNPEGKVLFKGQAVDLSEKPALQQLLTAGLLCSNSRIVEDGGRWTAEGDPTEAALISAAEKAGITRQQIDPQYPRLDEVPFQSENQYMGSLHRHEEQTLVFLKGSVEAVLRCTDRALDKTGEIVPLDFSAVQQAADELAAAGLRVLAFAFKTSDPDQRQLDQKDLSEGMVFTGLQGMIDPPRKEAVDAVSLCQQAGIQVKMITGDHALTAANIAEQLGIRGQTENGRLLALTGLELQGFSDEQLQEVAGAVAVFARVSPDQKLRLVKALQASGKVVAMTGDGVNDGPALKQANIGIAMGITGTEVAKDASDMLLTDDNFASIEAAVEEGRGVLDNLTKFIVWTLPTNLGEALVILASIAFTTQLPLAPVQILWINMTTAVLLGLMLTFEPKEKGIMDRPPVPSDKPILTFPLIMRTLLVGTLLMLASFLLFRYELSLGASLAEAQTVASTVFIVLEGFYLFNCRSLRRSVREIGWFSNKWVYVGAFTMLLLQLVFIHAPLMNTLFHSAPIGLDSWIRVLGAGVGLFVLVSLEKTIRRKYTESEDF</sequence>
<dbReference type="SFLD" id="SFLDF00027">
    <property type="entry name" value="p-type_atpase"/>
    <property type="match status" value="1"/>
</dbReference>
<dbReference type="InterPro" id="IPR018303">
    <property type="entry name" value="ATPase_P-typ_P_site"/>
</dbReference>
<accession>A0ABX0HI08</accession>
<feature type="transmembrane region" description="Helical" evidence="9">
    <location>
        <begin position="249"/>
        <end position="268"/>
    </location>
</feature>
<feature type="transmembrane region" description="Helical" evidence="9">
    <location>
        <begin position="724"/>
        <end position="744"/>
    </location>
</feature>
<evidence type="ECO:0000256" key="1">
    <source>
        <dbReference type="ARBA" id="ARBA00004141"/>
    </source>
</evidence>
<dbReference type="SUPFAM" id="SSF56784">
    <property type="entry name" value="HAD-like"/>
    <property type="match status" value="1"/>
</dbReference>
<dbReference type="InterPro" id="IPR001757">
    <property type="entry name" value="P_typ_ATPase"/>
</dbReference>
<dbReference type="SMART" id="SM00831">
    <property type="entry name" value="Cation_ATPase_N"/>
    <property type="match status" value="1"/>
</dbReference>
<dbReference type="SUPFAM" id="SSF81653">
    <property type="entry name" value="Calcium ATPase, transduction domain A"/>
    <property type="match status" value="1"/>
</dbReference>
<comment type="caution">
    <text evidence="11">The sequence shown here is derived from an EMBL/GenBank/DDBJ whole genome shotgun (WGS) entry which is preliminary data.</text>
</comment>
<evidence type="ECO:0000256" key="4">
    <source>
        <dbReference type="ARBA" id="ARBA00022741"/>
    </source>
</evidence>
<feature type="transmembrane region" description="Helical" evidence="9">
    <location>
        <begin position="795"/>
        <end position="817"/>
    </location>
</feature>
<dbReference type="Gene3D" id="2.70.150.10">
    <property type="entry name" value="Calcium-transporting ATPase, cytoplasmic transduction domain A"/>
    <property type="match status" value="1"/>
</dbReference>
<dbReference type="Pfam" id="PF00690">
    <property type="entry name" value="Cation_ATPase_N"/>
    <property type="match status" value="1"/>
</dbReference>
<dbReference type="InterPro" id="IPR023298">
    <property type="entry name" value="ATPase_P-typ_TM_dom_sf"/>
</dbReference>
<dbReference type="InterPro" id="IPR023299">
    <property type="entry name" value="ATPase_P-typ_cyto_dom_N"/>
</dbReference>
<dbReference type="InterPro" id="IPR050510">
    <property type="entry name" value="Cation_transp_ATPase_P-type"/>
</dbReference>
<dbReference type="Gene3D" id="3.40.1110.10">
    <property type="entry name" value="Calcium-transporting ATPase, cytoplasmic domain N"/>
    <property type="match status" value="1"/>
</dbReference>
<keyword evidence="6" id="KW-1278">Translocase</keyword>
<evidence type="ECO:0000259" key="10">
    <source>
        <dbReference type="SMART" id="SM00831"/>
    </source>
</evidence>
<evidence type="ECO:0000256" key="7">
    <source>
        <dbReference type="ARBA" id="ARBA00022989"/>
    </source>
</evidence>
<evidence type="ECO:0000256" key="5">
    <source>
        <dbReference type="ARBA" id="ARBA00022840"/>
    </source>
</evidence>
<feature type="transmembrane region" description="Helical" evidence="9">
    <location>
        <begin position="765"/>
        <end position="789"/>
    </location>
</feature>
<keyword evidence="7 9" id="KW-1133">Transmembrane helix</keyword>
<keyword evidence="5" id="KW-0067">ATP-binding</keyword>
<organism evidence="11 12">
    <name type="scientific">Cyclobacterium plantarum</name>
    <dbReference type="NCBI Taxonomy" id="2716263"/>
    <lineage>
        <taxon>Bacteria</taxon>
        <taxon>Pseudomonadati</taxon>
        <taxon>Bacteroidota</taxon>
        <taxon>Cytophagia</taxon>
        <taxon>Cytophagales</taxon>
        <taxon>Cyclobacteriaceae</taxon>
        <taxon>Cyclobacterium</taxon>
    </lineage>
</organism>
<feature type="transmembrane region" description="Helical" evidence="9">
    <location>
        <begin position="85"/>
        <end position="101"/>
    </location>
</feature>
<keyword evidence="8 9" id="KW-0472">Membrane</keyword>
<feature type="transmembrane region" description="Helical" evidence="9">
    <location>
        <begin position="57"/>
        <end position="79"/>
    </location>
</feature>
<dbReference type="SUPFAM" id="SSF81665">
    <property type="entry name" value="Calcium ATPase, transmembrane domain M"/>
    <property type="match status" value="1"/>
</dbReference>
<dbReference type="Pfam" id="PF00122">
    <property type="entry name" value="E1-E2_ATPase"/>
    <property type="match status" value="1"/>
</dbReference>
<dbReference type="NCBIfam" id="TIGR01494">
    <property type="entry name" value="ATPase_P-type"/>
    <property type="match status" value="3"/>
</dbReference>
<name>A0ABX0HI08_9BACT</name>
<feature type="domain" description="Cation-transporting P-type ATPase N-terminal" evidence="10">
    <location>
        <begin position="7"/>
        <end position="81"/>
    </location>
</feature>
<comment type="similarity">
    <text evidence="2">Belongs to the cation transport ATPase (P-type) (TC 3.A.3) family. Type IIA subfamily.</text>
</comment>
<dbReference type="InterPro" id="IPR006068">
    <property type="entry name" value="ATPase_P-typ_cation-transptr_C"/>
</dbReference>
<dbReference type="PANTHER" id="PTHR43294">
    <property type="entry name" value="SODIUM/POTASSIUM-TRANSPORTING ATPASE SUBUNIT ALPHA"/>
    <property type="match status" value="1"/>
</dbReference>
<evidence type="ECO:0000313" key="12">
    <source>
        <dbReference type="Proteomes" id="UP000649799"/>
    </source>
</evidence>